<dbReference type="InterPro" id="IPR003786">
    <property type="entry name" value="FdhD"/>
</dbReference>
<gene>
    <name evidence="3 4" type="primary">fdhD</name>
    <name evidence="4" type="ORF">H9895_07060</name>
</gene>
<comment type="function">
    <text evidence="3">Required for formate dehydrogenase (FDH) activity. Acts as a sulfur carrier protein that transfers sulfur from IscS to the molybdenum cofactor prior to its insertion into FDH.</text>
</comment>
<dbReference type="GO" id="GO:0097163">
    <property type="term" value="F:sulfur carrier activity"/>
    <property type="evidence" value="ECO:0007669"/>
    <property type="project" value="UniProtKB-UniRule"/>
</dbReference>
<dbReference type="Gene3D" id="3.40.140.10">
    <property type="entry name" value="Cytidine Deaminase, domain 2"/>
    <property type="match status" value="1"/>
</dbReference>
<feature type="active site" description="Cysteine persulfide intermediate" evidence="3">
    <location>
        <position position="107"/>
    </location>
</feature>
<evidence type="ECO:0000256" key="2">
    <source>
        <dbReference type="ARBA" id="ARBA00023150"/>
    </source>
</evidence>
<dbReference type="GO" id="GO:0005737">
    <property type="term" value="C:cytoplasm"/>
    <property type="evidence" value="ECO:0007669"/>
    <property type="project" value="UniProtKB-SubCell"/>
</dbReference>
<reference evidence="4" key="2">
    <citation type="submission" date="2021-04" db="EMBL/GenBank/DDBJ databases">
        <authorList>
            <person name="Gilroy R."/>
        </authorList>
    </citation>
    <scope>NUCLEOTIDE SEQUENCE</scope>
    <source>
        <strain evidence="4">CHK169-2315</strain>
    </source>
</reference>
<comment type="caution">
    <text evidence="3">Lacks conserved residue(s) required for the propagation of feature annotation.</text>
</comment>
<organism evidence="4 5">
    <name type="scientific">Candidatus Pseudogracilibacillus intestinigallinarum</name>
    <dbReference type="NCBI Taxonomy" id="2838742"/>
    <lineage>
        <taxon>Bacteria</taxon>
        <taxon>Bacillati</taxon>
        <taxon>Bacillota</taxon>
        <taxon>Bacilli</taxon>
        <taxon>Bacillales</taxon>
        <taxon>Bacillaceae</taxon>
        <taxon>Pseudogracilibacillus</taxon>
    </lineage>
</organism>
<protein>
    <recommendedName>
        <fullName evidence="3">Sulfur carrier protein FdhD</fullName>
    </recommendedName>
</protein>
<dbReference type="AlphaFoldDB" id="A0A9D1TKJ2"/>
<dbReference type="SUPFAM" id="SSF53927">
    <property type="entry name" value="Cytidine deaminase-like"/>
    <property type="match status" value="1"/>
</dbReference>
<evidence type="ECO:0000256" key="3">
    <source>
        <dbReference type="HAMAP-Rule" id="MF_00187"/>
    </source>
</evidence>
<comment type="similarity">
    <text evidence="3">Belongs to the FdhD family.</text>
</comment>
<dbReference type="NCBIfam" id="TIGR00129">
    <property type="entry name" value="fdhD_narQ"/>
    <property type="match status" value="1"/>
</dbReference>
<dbReference type="Pfam" id="PF02634">
    <property type="entry name" value="FdhD-NarQ"/>
    <property type="match status" value="1"/>
</dbReference>
<dbReference type="InterPro" id="IPR016193">
    <property type="entry name" value="Cytidine_deaminase-like"/>
</dbReference>
<keyword evidence="2 3" id="KW-0501">Molybdenum cofactor biosynthesis</keyword>
<accession>A0A9D1TKJ2</accession>
<dbReference type="PIRSF" id="PIRSF015626">
    <property type="entry name" value="FdhD"/>
    <property type="match status" value="1"/>
</dbReference>
<name>A0A9D1TKJ2_9BACI</name>
<comment type="caution">
    <text evidence="4">The sequence shown here is derived from an EMBL/GenBank/DDBJ whole genome shotgun (WGS) entry which is preliminary data.</text>
</comment>
<dbReference type="GO" id="GO:0006777">
    <property type="term" value="P:Mo-molybdopterin cofactor biosynthetic process"/>
    <property type="evidence" value="ECO:0007669"/>
    <property type="project" value="UniProtKB-UniRule"/>
</dbReference>
<dbReference type="Gene3D" id="3.10.20.10">
    <property type="match status" value="1"/>
</dbReference>
<dbReference type="HAMAP" id="MF_00187">
    <property type="entry name" value="FdhD"/>
    <property type="match status" value="1"/>
</dbReference>
<comment type="subcellular location">
    <subcellularLocation>
        <location evidence="3">Cytoplasm</location>
    </subcellularLocation>
</comment>
<evidence type="ECO:0000313" key="4">
    <source>
        <dbReference type="EMBL" id="HIV74818.1"/>
    </source>
</evidence>
<dbReference type="PANTHER" id="PTHR30592:SF1">
    <property type="entry name" value="SULFUR CARRIER PROTEIN FDHD"/>
    <property type="match status" value="1"/>
</dbReference>
<sequence length="263" mass="29732">MDKKVYEQWKTTRYTLNQTYTFDDTIAIEFPFTIFIQGEEFATIVCTPTHIEELTVGFLASEGIILQTSDITSIQIDETKGFVYIELHKTMPMIEHDHSKRFIGSCCGKSRQFYFKSDARTARTIYTTTSITVAQCVKLMNDMQEHSELFKATGGVHNTALATSDAIITVREDIGRHNTLDKIYGHMLQQHIRPSDKIIVFSGRLSSEALLKVSKMGIGIIISNAAPTNLALQLANDLQITTIGFVRNEQMNVYTYPERVKEG</sequence>
<proteinExistence type="inferred from homology"/>
<keyword evidence="1 3" id="KW-0963">Cytoplasm</keyword>
<reference evidence="4" key="1">
    <citation type="journal article" date="2021" name="PeerJ">
        <title>Extensive microbial diversity within the chicken gut microbiome revealed by metagenomics and culture.</title>
        <authorList>
            <person name="Gilroy R."/>
            <person name="Ravi A."/>
            <person name="Getino M."/>
            <person name="Pursley I."/>
            <person name="Horton D.L."/>
            <person name="Alikhan N.F."/>
            <person name="Baker D."/>
            <person name="Gharbi K."/>
            <person name="Hall N."/>
            <person name="Watson M."/>
            <person name="Adriaenssens E.M."/>
            <person name="Foster-Nyarko E."/>
            <person name="Jarju S."/>
            <person name="Secka A."/>
            <person name="Antonio M."/>
            <person name="Oren A."/>
            <person name="Chaudhuri R.R."/>
            <person name="La Ragione R."/>
            <person name="Hildebrand F."/>
            <person name="Pallen M.J."/>
        </authorList>
    </citation>
    <scope>NUCLEOTIDE SEQUENCE</scope>
    <source>
        <strain evidence="4">CHK169-2315</strain>
    </source>
</reference>
<dbReference type="EMBL" id="DXHX01000111">
    <property type="protein sequence ID" value="HIV74818.1"/>
    <property type="molecule type" value="Genomic_DNA"/>
</dbReference>
<dbReference type="GO" id="GO:0016783">
    <property type="term" value="F:sulfurtransferase activity"/>
    <property type="evidence" value="ECO:0007669"/>
    <property type="project" value="InterPro"/>
</dbReference>
<evidence type="ECO:0000313" key="5">
    <source>
        <dbReference type="Proteomes" id="UP000823937"/>
    </source>
</evidence>
<evidence type="ECO:0000256" key="1">
    <source>
        <dbReference type="ARBA" id="ARBA00022490"/>
    </source>
</evidence>
<dbReference type="Proteomes" id="UP000823937">
    <property type="component" value="Unassembled WGS sequence"/>
</dbReference>
<dbReference type="PANTHER" id="PTHR30592">
    <property type="entry name" value="FORMATE DEHYDROGENASE"/>
    <property type="match status" value="1"/>
</dbReference>